<accession>A0A6J5KQS5</accession>
<feature type="compositionally biased region" description="Polar residues" evidence="1">
    <location>
        <begin position="32"/>
        <end position="43"/>
    </location>
</feature>
<organism evidence="2">
    <name type="scientific">uncultured Caudovirales phage</name>
    <dbReference type="NCBI Taxonomy" id="2100421"/>
    <lineage>
        <taxon>Viruses</taxon>
        <taxon>Duplodnaviria</taxon>
        <taxon>Heunggongvirae</taxon>
        <taxon>Uroviricota</taxon>
        <taxon>Caudoviricetes</taxon>
        <taxon>Peduoviridae</taxon>
        <taxon>Maltschvirus</taxon>
        <taxon>Maltschvirus maltsch</taxon>
    </lineage>
</organism>
<protein>
    <submittedName>
        <fullName evidence="2">Uncharacterized protein</fullName>
    </submittedName>
</protein>
<gene>
    <name evidence="2" type="ORF">UFOVP46_68</name>
</gene>
<evidence type="ECO:0000313" key="2">
    <source>
        <dbReference type="EMBL" id="CAB4123656.1"/>
    </source>
</evidence>
<sequence>MSLEHFNAGNQEGRGNRPMDAEDVANAPGKLDTSSQGKNSVVTGKSAKPVTAKTRGVEVNQTIPTKDFVRKVGEFTTLLSDRAREINAKAPTATTSNGEEVRTSGRPSAIPQSSDGPELEARKAALLGGKVKTPTARLASANVALGAAKTAIDKGNDFRYGNNKNGHNPDNVLSITEAHKHYKTALGHVVTAHGHLHSDEVTQALGAAGAHITTESIHPLELKALQAHGDTLAVNKPAEAFKTVRVGDKAEGAGIYKVGSPELEKLKKDLPEPIPKVAVAERGTPRKSAVQKARKARQAREGFVPPSSKAEEAPAIDPRKKSDNISRPGSGVMAQSKPGTRISPSANVSAKMRGPKKQGE</sequence>
<dbReference type="EMBL" id="LR796174">
    <property type="protein sequence ID" value="CAB4123656.1"/>
    <property type="molecule type" value="Genomic_DNA"/>
</dbReference>
<feature type="region of interest" description="Disordered" evidence="1">
    <location>
        <begin position="89"/>
        <end position="117"/>
    </location>
</feature>
<feature type="region of interest" description="Disordered" evidence="1">
    <location>
        <begin position="1"/>
        <end position="53"/>
    </location>
</feature>
<reference evidence="2" key="1">
    <citation type="submission" date="2020-04" db="EMBL/GenBank/DDBJ databases">
        <authorList>
            <person name="Chiriac C."/>
            <person name="Salcher M."/>
            <person name="Ghai R."/>
            <person name="Kavagutti S V."/>
        </authorList>
    </citation>
    <scope>NUCLEOTIDE SEQUENCE</scope>
</reference>
<name>A0A6J5KQS5_9CAUD</name>
<evidence type="ECO:0000256" key="1">
    <source>
        <dbReference type="SAM" id="MobiDB-lite"/>
    </source>
</evidence>
<feature type="compositionally biased region" description="Basic and acidic residues" evidence="1">
    <location>
        <begin position="309"/>
        <end position="324"/>
    </location>
</feature>
<proteinExistence type="predicted"/>
<feature type="region of interest" description="Disordered" evidence="1">
    <location>
        <begin position="276"/>
        <end position="360"/>
    </location>
</feature>